<organism evidence="2 3">
    <name type="scientific">Eumeta variegata</name>
    <name type="common">Bagworm moth</name>
    <name type="synonym">Eumeta japonica</name>
    <dbReference type="NCBI Taxonomy" id="151549"/>
    <lineage>
        <taxon>Eukaryota</taxon>
        <taxon>Metazoa</taxon>
        <taxon>Ecdysozoa</taxon>
        <taxon>Arthropoda</taxon>
        <taxon>Hexapoda</taxon>
        <taxon>Insecta</taxon>
        <taxon>Pterygota</taxon>
        <taxon>Neoptera</taxon>
        <taxon>Endopterygota</taxon>
        <taxon>Lepidoptera</taxon>
        <taxon>Glossata</taxon>
        <taxon>Ditrysia</taxon>
        <taxon>Tineoidea</taxon>
        <taxon>Psychidae</taxon>
        <taxon>Oiketicinae</taxon>
        <taxon>Eumeta</taxon>
    </lineage>
</organism>
<evidence type="ECO:0000313" key="3">
    <source>
        <dbReference type="Proteomes" id="UP000299102"/>
    </source>
</evidence>
<accession>A0A4C1XB18</accession>
<name>A0A4C1XB18_EUMVA</name>
<comment type="caution">
    <text evidence="2">The sequence shown here is derived from an EMBL/GenBank/DDBJ whole genome shotgun (WGS) entry which is preliminary data.</text>
</comment>
<dbReference type="AlphaFoldDB" id="A0A4C1XB18"/>
<keyword evidence="3" id="KW-1185">Reference proteome</keyword>
<sequence>MVRVPPCVARRVACGRRSRDGRVVAGHVTRSLTRLGAPQRPCRFDEPYTVGADVTPKFLFFALHPQRSLAARRQRAADLRPRRAEVARENGRGGRHSGNVYIQRALTPLMKLANGGSAEHRCGCRKKKTDGHP</sequence>
<proteinExistence type="predicted"/>
<evidence type="ECO:0000256" key="1">
    <source>
        <dbReference type="SAM" id="MobiDB-lite"/>
    </source>
</evidence>
<protein>
    <submittedName>
        <fullName evidence="2">Uncharacterized protein</fullName>
    </submittedName>
</protein>
<feature type="compositionally biased region" description="Basic and acidic residues" evidence="1">
    <location>
        <begin position="75"/>
        <end position="92"/>
    </location>
</feature>
<dbReference type="EMBL" id="BGZK01000802">
    <property type="protein sequence ID" value="GBP61061.1"/>
    <property type="molecule type" value="Genomic_DNA"/>
</dbReference>
<reference evidence="2 3" key="1">
    <citation type="journal article" date="2019" name="Commun. Biol.">
        <title>The bagworm genome reveals a unique fibroin gene that provides high tensile strength.</title>
        <authorList>
            <person name="Kono N."/>
            <person name="Nakamura H."/>
            <person name="Ohtoshi R."/>
            <person name="Tomita M."/>
            <person name="Numata K."/>
            <person name="Arakawa K."/>
        </authorList>
    </citation>
    <scope>NUCLEOTIDE SEQUENCE [LARGE SCALE GENOMIC DNA]</scope>
</reference>
<feature type="region of interest" description="Disordered" evidence="1">
    <location>
        <begin position="74"/>
        <end position="100"/>
    </location>
</feature>
<evidence type="ECO:0000313" key="2">
    <source>
        <dbReference type="EMBL" id="GBP61061.1"/>
    </source>
</evidence>
<dbReference type="Proteomes" id="UP000299102">
    <property type="component" value="Unassembled WGS sequence"/>
</dbReference>
<gene>
    <name evidence="2" type="ORF">EVAR_51194_1</name>
</gene>